<comment type="caution">
    <text evidence="1">The sequence shown here is derived from an EMBL/GenBank/DDBJ whole genome shotgun (WGS) entry which is preliminary data.</text>
</comment>
<protein>
    <submittedName>
        <fullName evidence="1">Uncharacterized protein</fullName>
    </submittedName>
</protein>
<keyword evidence="2" id="KW-1185">Reference proteome</keyword>
<evidence type="ECO:0000313" key="2">
    <source>
        <dbReference type="Proteomes" id="UP000265520"/>
    </source>
</evidence>
<evidence type="ECO:0000313" key="1">
    <source>
        <dbReference type="EMBL" id="MCI84424.1"/>
    </source>
</evidence>
<accession>A0A392V819</accession>
<sequence>MRQPRLCDAQHPEVYPAVAPRSAQRAMYHCAAR</sequence>
<feature type="non-terminal residue" evidence="1">
    <location>
        <position position="33"/>
    </location>
</feature>
<reference evidence="1 2" key="1">
    <citation type="journal article" date="2018" name="Front. Plant Sci.">
        <title>Red Clover (Trifolium pratense) and Zigzag Clover (T. medium) - A Picture of Genomic Similarities and Differences.</title>
        <authorList>
            <person name="Dluhosova J."/>
            <person name="Istvanek J."/>
            <person name="Nedelnik J."/>
            <person name="Repkova J."/>
        </authorList>
    </citation>
    <scope>NUCLEOTIDE SEQUENCE [LARGE SCALE GENOMIC DNA]</scope>
    <source>
        <strain evidence="2">cv. 10/8</strain>
        <tissue evidence="1">Leaf</tissue>
    </source>
</reference>
<organism evidence="1 2">
    <name type="scientific">Trifolium medium</name>
    <dbReference type="NCBI Taxonomy" id="97028"/>
    <lineage>
        <taxon>Eukaryota</taxon>
        <taxon>Viridiplantae</taxon>
        <taxon>Streptophyta</taxon>
        <taxon>Embryophyta</taxon>
        <taxon>Tracheophyta</taxon>
        <taxon>Spermatophyta</taxon>
        <taxon>Magnoliopsida</taxon>
        <taxon>eudicotyledons</taxon>
        <taxon>Gunneridae</taxon>
        <taxon>Pentapetalae</taxon>
        <taxon>rosids</taxon>
        <taxon>fabids</taxon>
        <taxon>Fabales</taxon>
        <taxon>Fabaceae</taxon>
        <taxon>Papilionoideae</taxon>
        <taxon>50 kb inversion clade</taxon>
        <taxon>NPAAA clade</taxon>
        <taxon>Hologalegina</taxon>
        <taxon>IRL clade</taxon>
        <taxon>Trifolieae</taxon>
        <taxon>Trifolium</taxon>
    </lineage>
</organism>
<dbReference type="Proteomes" id="UP000265520">
    <property type="component" value="Unassembled WGS sequence"/>
</dbReference>
<dbReference type="AlphaFoldDB" id="A0A392V819"/>
<name>A0A392V819_9FABA</name>
<dbReference type="EMBL" id="LXQA011090557">
    <property type="protein sequence ID" value="MCI84424.1"/>
    <property type="molecule type" value="Genomic_DNA"/>
</dbReference>
<proteinExistence type="predicted"/>